<sequence>MASWDHRAGTSNGAYQLYLFVSEITFDNTDRGITYLNWELGIIKVGSSGGFSSTSNNTSWSVSMHGSGGNNGDTSGGASFSFASGDAIGTRRVLATGSNWSFIHNADYTGALSVNTYAYVNTNISLGSAQIGWGQVTFTNFYRDSPAPSTPTLVSRDSDTQVTVKGYNSNDWGLGYTAPAHVLARSDVSNMSSGRVDTVYPTTGAWQGHNVVQSGLTPHKTYYFTSNTRARTGNYAGSGVLTVHARPSKPAPPEVSSKTATTLNLTAAAPSYIGGGLTQRETQISLDNFQTALQTSTHLTAPSFTGLNRVQPYKVRTKVHNGVGWSDWSEIVDVPTPGTPPTAPTGYVVYDIASTSAKVSLGSISDNGGAVPSNVRVKVSTTQSDVGLVKTVTGGSWNPVRLTGLTENTQYYVAEAAYNSVESGGWGAYGAWVPLKTIDTVPNGPVLLLDSAAGNFVTLEWIAPTDLNGAVIANYKLRVGSNEALTANVQEFTVPASTLSQVVTGLTAATNYWAEVWTETDKGRGSGSGLLPFSTTGGGGSSSGLWLSINGTPTFCEVWYSGADGVPKLCEVWHSGADGTPKLCGA</sequence>
<accession>A0A5J6T3H9</accession>
<feature type="domain" description="Fibronectin type-III" evidence="1">
    <location>
        <begin position="441"/>
        <end position="538"/>
    </location>
</feature>
<dbReference type="SUPFAM" id="SSF49265">
    <property type="entry name" value="Fibronectin type III"/>
    <property type="match status" value="2"/>
</dbReference>
<dbReference type="InterPro" id="IPR036116">
    <property type="entry name" value="FN3_sf"/>
</dbReference>
<dbReference type="InterPro" id="IPR013783">
    <property type="entry name" value="Ig-like_fold"/>
</dbReference>
<dbReference type="PROSITE" id="PS50853">
    <property type="entry name" value="FN3"/>
    <property type="match status" value="3"/>
</dbReference>
<dbReference type="EMBL" id="MN310546">
    <property type="protein sequence ID" value="QFG04959.1"/>
    <property type="molecule type" value="Genomic_DNA"/>
</dbReference>
<dbReference type="CDD" id="cd00063">
    <property type="entry name" value="FN3"/>
    <property type="match status" value="2"/>
</dbReference>
<dbReference type="SMART" id="SM00060">
    <property type="entry name" value="FN3"/>
    <property type="match status" value="3"/>
</dbReference>
<evidence type="ECO:0000313" key="2">
    <source>
        <dbReference type="EMBL" id="QFG04959.1"/>
    </source>
</evidence>
<dbReference type="Proteomes" id="UP000326946">
    <property type="component" value="Segment"/>
</dbReference>
<dbReference type="InterPro" id="IPR003961">
    <property type="entry name" value="FN3_dom"/>
</dbReference>
<gene>
    <name evidence="2" type="primary">37</name>
    <name evidence="2" type="ORF">SEA_PHRIEDRICE_37</name>
</gene>
<feature type="domain" description="Fibronectin type-III" evidence="1">
    <location>
        <begin position="343"/>
        <end position="440"/>
    </location>
</feature>
<organism evidence="2 3">
    <name type="scientific">Microbacterium phage PhriedRice</name>
    <dbReference type="NCBI Taxonomy" id="2652407"/>
    <lineage>
        <taxon>Viruses</taxon>
        <taxon>Duplodnaviria</taxon>
        <taxon>Heunggongvirae</taxon>
        <taxon>Uroviricota</taxon>
        <taxon>Caudoviricetes</taxon>
        <taxon>Eekayvirinae</taxon>
        <taxon>Akonivirus</taxon>
        <taxon>Akonivirus phedro</taxon>
    </lineage>
</organism>
<name>A0A5J6T3H9_9CAUD</name>
<dbReference type="Gene3D" id="2.60.40.10">
    <property type="entry name" value="Immunoglobulins"/>
    <property type="match status" value="3"/>
</dbReference>
<evidence type="ECO:0000313" key="3">
    <source>
        <dbReference type="Proteomes" id="UP000326946"/>
    </source>
</evidence>
<proteinExistence type="predicted"/>
<reference evidence="2" key="1">
    <citation type="submission" date="2019-08" db="EMBL/GenBank/DDBJ databases">
        <authorList>
            <person name="Beers A.L."/>
            <person name="Becker A.J."/>
            <person name="Leyhe M.J."/>
            <person name="Li C.M."/>
            <person name="Maas J.R."/>
            <person name="Resendiz-Medina K.E."/>
            <person name="Seggerman F.M."/>
            <person name="Taylor S.B."/>
            <person name="Friedman J.A."/>
            <person name="Miller J.M."/>
            <person name="Boury N.M."/>
            <person name="Peters N.T."/>
            <person name="Gurney S.M.R."/>
            <person name="Garlena R.A."/>
            <person name="Russell D.A."/>
            <person name="Pope W.H."/>
            <person name="Jacobs-Sera D."/>
            <person name="Hatfull G.F."/>
        </authorList>
    </citation>
    <scope>NUCLEOTIDE SEQUENCE [LARGE SCALE GENOMIC DNA]</scope>
</reference>
<evidence type="ECO:0000259" key="1">
    <source>
        <dbReference type="PROSITE" id="PS50853"/>
    </source>
</evidence>
<feature type="domain" description="Fibronectin type-III" evidence="1">
    <location>
        <begin position="249"/>
        <end position="342"/>
    </location>
</feature>
<protein>
    <submittedName>
        <fullName evidence="2">Minor tail protein</fullName>
    </submittedName>
</protein>